<gene>
    <name evidence="1" type="ORF">FGK63_08190</name>
</gene>
<reference evidence="1 2" key="1">
    <citation type="submission" date="2019-05" db="EMBL/GenBank/DDBJ databases">
        <title>Ruegeria sp. nov., isolated from tidal flat.</title>
        <authorList>
            <person name="Kim W."/>
        </authorList>
    </citation>
    <scope>NUCLEOTIDE SEQUENCE [LARGE SCALE GENOMIC DNA]</scope>
    <source>
        <strain evidence="1 2">CAU 1488</strain>
    </source>
</reference>
<proteinExistence type="predicted"/>
<protein>
    <submittedName>
        <fullName evidence="1">Uncharacterized protein</fullName>
    </submittedName>
</protein>
<comment type="caution">
    <text evidence="1">The sequence shown here is derived from an EMBL/GenBank/DDBJ whole genome shotgun (WGS) entry which is preliminary data.</text>
</comment>
<evidence type="ECO:0000313" key="2">
    <source>
        <dbReference type="Proteomes" id="UP001193035"/>
    </source>
</evidence>
<keyword evidence="2" id="KW-1185">Reference proteome</keyword>
<evidence type="ECO:0000313" key="1">
    <source>
        <dbReference type="EMBL" id="TMV09083.1"/>
    </source>
</evidence>
<dbReference type="EMBL" id="VCPD01000002">
    <property type="protein sequence ID" value="TMV09083.1"/>
    <property type="molecule type" value="Genomic_DNA"/>
</dbReference>
<dbReference type="RefSeq" id="WP_138841113.1">
    <property type="nucleotide sequence ID" value="NZ_VCPD01000002.1"/>
</dbReference>
<accession>A0ABY2X1H4</accession>
<name>A0ABY2X1H4_9RHOB</name>
<dbReference type="Proteomes" id="UP001193035">
    <property type="component" value="Unassembled WGS sequence"/>
</dbReference>
<organism evidence="1 2">
    <name type="scientific">Ruegeria sediminis</name>
    <dbReference type="NCBI Taxonomy" id="2583820"/>
    <lineage>
        <taxon>Bacteria</taxon>
        <taxon>Pseudomonadati</taxon>
        <taxon>Pseudomonadota</taxon>
        <taxon>Alphaproteobacteria</taxon>
        <taxon>Rhodobacterales</taxon>
        <taxon>Roseobacteraceae</taxon>
        <taxon>Ruegeria</taxon>
    </lineage>
</organism>
<sequence>MANRSDTGDNQISVERELTFVLGHARRELRPQSVRLLRYLADAGATGAVDQTSIAIDVLGRGSRFRADVDSQVRVVVSRLRKDLAALYDGVGAFRPLRLSIPKGRYCVSVLPNDAIVLDRDPAPELRPFFVWTVSTEMTPEAMSVGHRIDRALAARFVQAPLVHDGALRADRIPPSPPEKALDEAQRSGAPCLALVVVRAPDQPVVLEIHCPKRDRAPIIKSLGRLGDDLGVDRLVRRIVLALTDPLQSVVPGRLARLFPNCRLALAGRFLGFMATQDHARLPACFDAFVNAAGSRLDSPLIRALRVDTIRSNYAFATGRVAWLRPDLVETAALVCESDPYQPYAVLAHAYATIATGADHPPELPSRDAEGINWEGSLGDDYELYQSLKMAPESGSDNAGSGHPGSFMADLAHILSAVQSGDIEQAADQAFKPRPDENFWTRVFQCSLAEDLGDRHTSRQIWAWLRAEVPRVEDFAGRAIVTMIPDKDLHSRLLYNLANIT</sequence>